<dbReference type="EMBL" id="CP034671">
    <property type="protein sequence ID" value="QFZ93170.2"/>
    <property type="molecule type" value="Genomic_DNA"/>
</dbReference>
<organism evidence="2">
    <name type="scientific">Synechococcus elongatus PCC 11802</name>
    <dbReference type="NCBI Taxonomy" id="2283154"/>
    <lineage>
        <taxon>Bacteria</taxon>
        <taxon>Bacillati</taxon>
        <taxon>Cyanobacteriota</taxon>
        <taxon>Cyanophyceae</taxon>
        <taxon>Synechococcales</taxon>
        <taxon>Synechococcaceae</taxon>
        <taxon>Synechococcus</taxon>
    </lineage>
</organism>
<dbReference type="InterPro" id="IPR041705">
    <property type="entry name" value="PIN_Sll0205"/>
</dbReference>
<dbReference type="InterPro" id="IPR002716">
    <property type="entry name" value="PIN_dom"/>
</dbReference>
<accession>A0AAT9JXW1</accession>
<dbReference type="PANTHER" id="PTHR36173:SF2">
    <property type="entry name" value="RIBONUCLEASE VAPC16"/>
    <property type="match status" value="1"/>
</dbReference>
<feature type="domain" description="PIN" evidence="1">
    <location>
        <begin position="2"/>
        <end position="120"/>
    </location>
</feature>
<dbReference type="Pfam" id="PF01850">
    <property type="entry name" value="PIN"/>
    <property type="match status" value="1"/>
</dbReference>
<dbReference type="InterPro" id="IPR029060">
    <property type="entry name" value="PIN-like_dom_sf"/>
</dbReference>
<reference evidence="2" key="1">
    <citation type="submission" date="2024-01" db="EMBL/GenBank/DDBJ databases">
        <title>Synechococcus elongatus PCC 11802, a close yet different native of Synechococcus elongatus PCC 11801.</title>
        <authorList>
            <person name="Jaiswal D."/>
            <person name="Sengupta A."/>
            <person name="Sengupta S."/>
            <person name="Pakrasi H.B."/>
            <person name="Wangikar P."/>
        </authorList>
    </citation>
    <scope>NUCLEOTIDE SEQUENCE</scope>
    <source>
        <strain evidence="2">PCC 11802</strain>
    </source>
</reference>
<dbReference type="CDD" id="cd09872">
    <property type="entry name" value="PIN_Sll0205-like"/>
    <property type="match status" value="1"/>
</dbReference>
<gene>
    <name evidence="2" type="ORF">EKO22_13405</name>
</gene>
<evidence type="ECO:0000313" key="2">
    <source>
        <dbReference type="EMBL" id="QFZ93170.2"/>
    </source>
</evidence>
<protein>
    <submittedName>
        <fullName evidence="2">Type II toxin-antitoxin system VapC family toxin</fullName>
    </submittedName>
</protein>
<name>A0AAT9JXW1_SYNEL</name>
<dbReference type="Gene3D" id="3.40.50.1010">
    <property type="entry name" value="5'-nuclease"/>
    <property type="match status" value="1"/>
</dbReference>
<dbReference type="RefSeq" id="WP_208677970.1">
    <property type="nucleotide sequence ID" value="NZ_CP034671.2"/>
</dbReference>
<dbReference type="SUPFAM" id="SSF88723">
    <property type="entry name" value="PIN domain-like"/>
    <property type="match status" value="1"/>
</dbReference>
<sequence>MILLDTHTLLWFLEDSSRLPENIKLVIEESDRVATSLISLWEIAIKVSIDKLELRIAFDDFPNALETLAIEILPLSWADIQHYVNLPLHHRDPFDRLLIAQAINQSLVLVSADSILDRYSVQRLWV</sequence>
<dbReference type="AlphaFoldDB" id="A0AAT9JXW1"/>
<evidence type="ECO:0000259" key="1">
    <source>
        <dbReference type="Pfam" id="PF01850"/>
    </source>
</evidence>
<dbReference type="InterPro" id="IPR052919">
    <property type="entry name" value="TA_system_RNase"/>
</dbReference>
<dbReference type="PANTHER" id="PTHR36173">
    <property type="entry name" value="RIBONUCLEASE VAPC16-RELATED"/>
    <property type="match status" value="1"/>
</dbReference>
<proteinExistence type="predicted"/>